<keyword evidence="3" id="KW-1185">Reference proteome</keyword>
<dbReference type="Proteomes" id="UP000314294">
    <property type="component" value="Unassembled WGS sequence"/>
</dbReference>
<feature type="region of interest" description="Disordered" evidence="1">
    <location>
        <begin position="42"/>
        <end position="63"/>
    </location>
</feature>
<accession>A0A4Z2IZ60</accession>
<organism evidence="2 3">
    <name type="scientific">Liparis tanakae</name>
    <name type="common">Tanaka's snailfish</name>
    <dbReference type="NCBI Taxonomy" id="230148"/>
    <lineage>
        <taxon>Eukaryota</taxon>
        <taxon>Metazoa</taxon>
        <taxon>Chordata</taxon>
        <taxon>Craniata</taxon>
        <taxon>Vertebrata</taxon>
        <taxon>Euteleostomi</taxon>
        <taxon>Actinopterygii</taxon>
        <taxon>Neopterygii</taxon>
        <taxon>Teleostei</taxon>
        <taxon>Neoteleostei</taxon>
        <taxon>Acanthomorphata</taxon>
        <taxon>Eupercaria</taxon>
        <taxon>Perciformes</taxon>
        <taxon>Cottioidei</taxon>
        <taxon>Cottales</taxon>
        <taxon>Liparidae</taxon>
        <taxon>Liparis</taxon>
    </lineage>
</organism>
<reference evidence="2 3" key="1">
    <citation type="submission" date="2019-03" db="EMBL/GenBank/DDBJ databases">
        <title>First draft genome of Liparis tanakae, snailfish: a comprehensive survey of snailfish specific genes.</title>
        <authorList>
            <person name="Kim W."/>
            <person name="Song I."/>
            <person name="Jeong J.-H."/>
            <person name="Kim D."/>
            <person name="Kim S."/>
            <person name="Ryu S."/>
            <person name="Song J.Y."/>
            <person name="Lee S.K."/>
        </authorList>
    </citation>
    <scope>NUCLEOTIDE SEQUENCE [LARGE SCALE GENOMIC DNA]</scope>
    <source>
        <tissue evidence="2">Muscle</tissue>
    </source>
</reference>
<evidence type="ECO:0000256" key="1">
    <source>
        <dbReference type="SAM" id="MobiDB-lite"/>
    </source>
</evidence>
<dbReference type="AlphaFoldDB" id="A0A4Z2IZ60"/>
<name>A0A4Z2IZ60_9TELE</name>
<gene>
    <name evidence="2" type="ORF">EYF80_006678</name>
</gene>
<protein>
    <submittedName>
        <fullName evidence="2">Uncharacterized protein</fullName>
    </submittedName>
</protein>
<sequence>MEALDQLCSASTLSMVFGQAAQTRTNHVPRCVVPWSVTPDEVVTRKGGEGGGVGGRMRGSRGNPCRLQLGSTLSSISCHADTVTCAGCEYACGGALVNDMKESYTGMSHSRVRRVRTHHSQRPHSHPVHPAISLKHRHTPLLSIMTEN</sequence>
<proteinExistence type="predicted"/>
<evidence type="ECO:0000313" key="3">
    <source>
        <dbReference type="Proteomes" id="UP000314294"/>
    </source>
</evidence>
<evidence type="ECO:0000313" key="2">
    <source>
        <dbReference type="EMBL" id="TNN83071.1"/>
    </source>
</evidence>
<comment type="caution">
    <text evidence="2">The sequence shown here is derived from an EMBL/GenBank/DDBJ whole genome shotgun (WGS) entry which is preliminary data.</text>
</comment>
<dbReference type="EMBL" id="SRLO01000035">
    <property type="protein sequence ID" value="TNN83071.1"/>
    <property type="molecule type" value="Genomic_DNA"/>
</dbReference>